<dbReference type="RefSeq" id="WP_117748662.1">
    <property type="nucleotide sequence ID" value="NZ_QSTF01000078.1"/>
</dbReference>
<sequence length="262" mass="31313">MKIEISPDYQYMAKELFDIPRMFDEEQGEIVYSGRNFVRRFIIQGTPVVAKRFKRVNFFQQIAYTFFRSTKAERAFRYAGIFRKRGIETPHEIAFLETYEHGLFTTGYFICTACPDPPAFPFLVPKEDYDKTLATDLVSLIVSMHQKGIVHGDLNFGNFLFRKSEKEAHYQFQVIDINRSLFFDTCPPKEVCLKNLSTITHRRDLFEFMVREYARQREWDEEETLAHTTGYLQKLEQKHARKEKIKRLFKTLIPQHYYKIFF</sequence>
<dbReference type="Pfam" id="PF06293">
    <property type="entry name" value="Kdo"/>
    <property type="match status" value="1"/>
</dbReference>
<reference evidence="1 2" key="1">
    <citation type="submission" date="2018-08" db="EMBL/GenBank/DDBJ databases">
        <title>A genome reference for cultivated species of the human gut microbiota.</title>
        <authorList>
            <person name="Zou Y."/>
            <person name="Xue W."/>
            <person name="Luo G."/>
        </authorList>
    </citation>
    <scope>NUCLEOTIDE SEQUENCE [LARGE SCALE GENOMIC DNA]</scope>
    <source>
        <strain evidence="1 2">OM08-14</strain>
    </source>
</reference>
<protein>
    <recommendedName>
        <fullName evidence="3">Lipopolysaccharide kinase</fullName>
    </recommendedName>
</protein>
<dbReference type="Gene3D" id="1.10.510.10">
    <property type="entry name" value="Transferase(Phosphotransferase) domain 1"/>
    <property type="match status" value="1"/>
</dbReference>
<organism evidence="1 2">
    <name type="scientific">Phocaeicola plebeius</name>
    <dbReference type="NCBI Taxonomy" id="310297"/>
    <lineage>
        <taxon>Bacteria</taxon>
        <taxon>Pseudomonadati</taxon>
        <taxon>Bacteroidota</taxon>
        <taxon>Bacteroidia</taxon>
        <taxon>Bacteroidales</taxon>
        <taxon>Bacteroidaceae</taxon>
        <taxon>Phocaeicola</taxon>
    </lineage>
</organism>
<dbReference type="InterPro" id="IPR011009">
    <property type="entry name" value="Kinase-like_dom_sf"/>
</dbReference>
<dbReference type="Proteomes" id="UP000260780">
    <property type="component" value="Unassembled WGS sequence"/>
</dbReference>
<dbReference type="AlphaFoldDB" id="A0A3E4VW84"/>
<evidence type="ECO:0000313" key="2">
    <source>
        <dbReference type="Proteomes" id="UP000260780"/>
    </source>
</evidence>
<dbReference type="EMBL" id="QSTF01000078">
    <property type="protein sequence ID" value="RGM34201.1"/>
    <property type="molecule type" value="Genomic_DNA"/>
</dbReference>
<evidence type="ECO:0008006" key="3">
    <source>
        <dbReference type="Google" id="ProtNLM"/>
    </source>
</evidence>
<gene>
    <name evidence="1" type="ORF">DXC17_17110</name>
</gene>
<evidence type="ECO:0000313" key="1">
    <source>
        <dbReference type="EMBL" id="RGM34201.1"/>
    </source>
</evidence>
<accession>A0A3E4VW84</accession>
<dbReference type="SUPFAM" id="SSF56112">
    <property type="entry name" value="Protein kinase-like (PK-like)"/>
    <property type="match status" value="1"/>
</dbReference>
<name>A0A3E4VW84_9BACT</name>
<proteinExistence type="predicted"/>
<comment type="caution">
    <text evidence="1">The sequence shown here is derived from an EMBL/GenBank/DDBJ whole genome shotgun (WGS) entry which is preliminary data.</text>
</comment>